<sequence length="132" mass="15006">MKKVVYEVNNDGYVIETYVAEVGLNDEISDIDKQHMVSITIPNGLFKPKWNGVKWIEGATQEEIDEITKVEPSPPNEREQTIELLKKQNQALSKMNTDLSKTNAELKKSIALHDGIISELVLKMFDEDTEVM</sequence>
<evidence type="ECO:0000313" key="1">
    <source>
        <dbReference type="EMBL" id="EON72258.1"/>
    </source>
</evidence>
<dbReference type="PATRIC" id="fig|1285586.5.peg.2399"/>
<evidence type="ECO:0000313" key="2">
    <source>
        <dbReference type="Proteomes" id="UP000013911"/>
    </source>
</evidence>
<dbReference type="HOGENOM" id="CLU_2179317_0_0_9"/>
<organism evidence="1 2">
    <name type="scientific">Lysinibacillus sphaericus OT4b.31</name>
    <dbReference type="NCBI Taxonomy" id="1285586"/>
    <lineage>
        <taxon>Bacteria</taxon>
        <taxon>Bacillati</taxon>
        <taxon>Bacillota</taxon>
        <taxon>Bacilli</taxon>
        <taxon>Bacillales</taxon>
        <taxon>Bacillaceae</taxon>
        <taxon>Lysinibacillus</taxon>
    </lineage>
</organism>
<protein>
    <submittedName>
        <fullName evidence="1">Uncharacterized protein</fullName>
    </submittedName>
</protein>
<dbReference type="RefSeq" id="WP_010859303.1">
    <property type="nucleotide sequence ID" value="NZ_KB933398.1"/>
</dbReference>
<comment type="caution">
    <text evidence="1">The sequence shown here is derived from an EMBL/GenBank/DDBJ whole genome shotgun (WGS) entry which is preliminary data.</text>
</comment>
<dbReference type="Proteomes" id="UP000013911">
    <property type="component" value="Unassembled WGS sequence"/>
</dbReference>
<proteinExistence type="predicted"/>
<dbReference type="AlphaFoldDB" id="R7ZDT4"/>
<accession>R7ZDT4</accession>
<dbReference type="OrthoDB" id="2974702at2"/>
<name>R7ZDT4_LYSSH</name>
<gene>
    <name evidence="1" type="ORF">H131_11803</name>
</gene>
<reference evidence="1 2" key="1">
    <citation type="submission" date="2013-04" db="EMBL/GenBank/DDBJ databases">
        <title>Draft genome of the heavy metal tolerant bacterium Lysinibacillus sphaericus strain OT4b.31.</title>
        <authorList>
            <person name="Pena-Montenegro T.D."/>
            <person name="Dussan J."/>
        </authorList>
    </citation>
    <scope>NUCLEOTIDE SEQUENCE [LARGE SCALE GENOMIC DNA]</scope>
    <source>
        <strain evidence="1 2">OT4b.31</strain>
    </source>
</reference>
<dbReference type="EMBL" id="AQPX01000018">
    <property type="protein sequence ID" value="EON72258.1"/>
    <property type="molecule type" value="Genomic_DNA"/>
</dbReference>